<protein>
    <submittedName>
        <fullName evidence="2">Histidine phosphatase family protein</fullName>
    </submittedName>
</protein>
<reference evidence="2 3" key="1">
    <citation type="submission" date="2017-05" db="EMBL/GenBank/DDBJ databases">
        <title>Vagococcus spp. assemblies.</title>
        <authorList>
            <person name="Gulvik C.A."/>
        </authorList>
    </citation>
    <scope>NUCLEOTIDE SEQUENCE [LARGE SCALE GENOMIC DNA]</scope>
    <source>
        <strain evidence="2 3">DSM 24756</strain>
    </source>
</reference>
<dbReference type="PANTHER" id="PTHR48100:SF5">
    <property type="entry name" value="HISTIDINE PHOSPHATASE FAMILY PROTEIN"/>
    <property type="match status" value="1"/>
</dbReference>
<organism evidence="2 3">
    <name type="scientific">Vagococcus entomophilus</name>
    <dbReference type="NCBI Taxonomy" id="1160095"/>
    <lineage>
        <taxon>Bacteria</taxon>
        <taxon>Bacillati</taxon>
        <taxon>Bacillota</taxon>
        <taxon>Bacilli</taxon>
        <taxon>Lactobacillales</taxon>
        <taxon>Enterococcaceae</taxon>
        <taxon>Vagococcus</taxon>
    </lineage>
</organism>
<evidence type="ECO:0000313" key="2">
    <source>
        <dbReference type="EMBL" id="RSU07086.1"/>
    </source>
</evidence>
<feature type="binding site" evidence="1">
    <location>
        <begin position="8"/>
        <end position="15"/>
    </location>
    <ligand>
        <name>substrate</name>
    </ligand>
</feature>
<evidence type="ECO:0000313" key="3">
    <source>
        <dbReference type="Proteomes" id="UP000288669"/>
    </source>
</evidence>
<name>A0A430AGN1_9ENTE</name>
<proteinExistence type="predicted"/>
<sequence length="192" mass="22015">MKTVYLVRHGQTLFNVQHKIQGVCDSPLTKTGINQAKIAREHLEKQGIQFEEAYASTSERAVDTLELLADVPYKRIKELREWNFGTYEGEGEHLNPPLPYEDFFVQFGGESQAQVEERISHTMEKILSETSASHILVVSHGAAIANFNRHWAHTSRVGKPNRIQNCSLFKYSYQASKFVLEEIIEHDFSHIQ</sequence>
<dbReference type="Proteomes" id="UP000288669">
    <property type="component" value="Unassembled WGS sequence"/>
</dbReference>
<keyword evidence="3" id="KW-1185">Reference proteome</keyword>
<feature type="binding site" evidence="1">
    <location>
        <position position="60"/>
    </location>
    <ligand>
        <name>substrate</name>
    </ligand>
</feature>
<accession>A0A430AGN1</accession>
<dbReference type="SMART" id="SM00855">
    <property type="entry name" value="PGAM"/>
    <property type="match status" value="1"/>
</dbReference>
<dbReference type="PANTHER" id="PTHR48100">
    <property type="entry name" value="BROAD-SPECIFICITY PHOSPHATASE YOR283W-RELATED"/>
    <property type="match status" value="1"/>
</dbReference>
<dbReference type="SUPFAM" id="SSF53254">
    <property type="entry name" value="Phosphoglycerate mutase-like"/>
    <property type="match status" value="1"/>
</dbReference>
<dbReference type="AlphaFoldDB" id="A0A430AGN1"/>
<dbReference type="Gene3D" id="3.40.50.1240">
    <property type="entry name" value="Phosphoglycerate mutase-like"/>
    <property type="match status" value="1"/>
</dbReference>
<dbReference type="EMBL" id="NGJZ01000002">
    <property type="protein sequence ID" value="RSU07086.1"/>
    <property type="molecule type" value="Genomic_DNA"/>
</dbReference>
<gene>
    <name evidence="2" type="ORF">CBF30_07465</name>
</gene>
<dbReference type="Pfam" id="PF00300">
    <property type="entry name" value="His_Phos_1"/>
    <property type="match status" value="1"/>
</dbReference>
<dbReference type="RefSeq" id="WP_126824548.1">
    <property type="nucleotide sequence ID" value="NZ_JBHLWU010000002.1"/>
</dbReference>
<dbReference type="OrthoDB" id="9782128at2"/>
<dbReference type="InterPro" id="IPR029033">
    <property type="entry name" value="His_PPase_superfam"/>
</dbReference>
<dbReference type="CDD" id="cd07067">
    <property type="entry name" value="HP_PGM_like"/>
    <property type="match status" value="1"/>
</dbReference>
<dbReference type="GO" id="GO:0016791">
    <property type="term" value="F:phosphatase activity"/>
    <property type="evidence" value="ECO:0007669"/>
    <property type="project" value="TreeGrafter"/>
</dbReference>
<dbReference type="GO" id="GO:0005737">
    <property type="term" value="C:cytoplasm"/>
    <property type="evidence" value="ECO:0007669"/>
    <property type="project" value="TreeGrafter"/>
</dbReference>
<dbReference type="InterPro" id="IPR050275">
    <property type="entry name" value="PGM_Phosphatase"/>
</dbReference>
<comment type="caution">
    <text evidence="2">The sequence shown here is derived from an EMBL/GenBank/DDBJ whole genome shotgun (WGS) entry which is preliminary data.</text>
</comment>
<dbReference type="InterPro" id="IPR001345">
    <property type="entry name" value="PG/BPGM_mutase_AS"/>
</dbReference>
<dbReference type="InterPro" id="IPR013078">
    <property type="entry name" value="His_Pase_superF_clade-1"/>
</dbReference>
<dbReference type="PROSITE" id="PS00175">
    <property type="entry name" value="PG_MUTASE"/>
    <property type="match status" value="1"/>
</dbReference>
<evidence type="ECO:0000256" key="1">
    <source>
        <dbReference type="PIRSR" id="PIRSR613078-2"/>
    </source>
</evidence>